<dbReference type="Proteomes" id="UP000219281">
    <property type="component" value="Unassembled WGS sequence"/>
</dbReference>
<dbReference type="GO" id="GO:0006355">
    <property type="term" value="P:regulation of DNA-templated transcription"/>
    <property type="evidence" value="ECO:0007669"/>
    <property type="project" value="InterPro"/>
</dbReference>
<evidence type="ECO:0000313" key="1">
    <source>
        <dbReference type="EMBL" id="SOD20404.1"/>
    </source>
</evidence>
<dbReference type="EMBL" id="OCMT01000005">
    <property type="protein sequence ID" value="SOD20404.1"/>
    <property type="molecule type" value="Genomic_DNA"/>
</dbReference>
<dbReference type="RefSeq" id="WP_097133908.1">
    <property type="nucleotide sequence ID" value="NZ_OCMT01000005.1"/>
</dbReference>
<dbReference type="InterPro" id="IPR045944">
    <property type="entry name" value="DUF6364"/>
</dbReference>
<name>A0A286AES1_9SPHI</name>
<reference evidence="2" key="1">
    <citation type="submission" date="2017-09" db="EMBL/GenBank/DDBJ databases">
        <authorList>
            <person name="Varghese N."/>
            <person name="Submissions S."/>
        </authorList>
    </citation>
    <scope>NUCLEOTIDE SEQUENCE [LARGE SCALE GENOMIC DNA]</scope>
    <source>
        <strain evidence="2">CGMCC 1.12803</strain>
    </source>
</reference>
<keyword evidence="2" id="KW-1185">Reference proteome</keyword>
<dbReference type="OrthoDB" id="678344at2"/>
<dbReference type="Pfam" id="PF19891">
    <property type="entry name" value="DUF6364"/>
    <property type="match status" value="1"/>
</dbReference>
<organism evidence="1 2">
    <name type="scientific">Pedobacter xixiisoli</name>
    <dbReference type="NCBI Taxonomy" id="1476464"/>
    <lineage>
        <taxon>Bacteria</taxon>
        <taxon>Pseudomonadati</taxon>
        <taxon>Bacteroidota</taxon>
        <taxon>Sphingobacteriia</taxon>
        <taxon>Sphingobacteriales</taxon>
        <taxon>Sphingobacteriaceae</taxon>
        <taxon>Pedobacter</taxon>
    </lineage>
</organism>
<sequence length="81" mass="9763">MKARVNLTIEHDVLEKAKSYASKMGASVSELVEEYLRKITESKEIKTDLFEMVRNLPKVEYPEDYDFKREYYEERKKKYGF</sequence>
<dbReference type="SUPFAM" id="SSF47598">
    <property type="entry name" value="Ribbon-helix-helix"/>
    <property type="match status" value="1"/>
</dbReference>
<accession>A0A286AES1</accession>
<evidence type="ECO:0000313" key="2">
    <source>
        <dbReference type="Proteomes" id="UP000219281"/>
    </source>
</evidence>
<dbReference type="AlphaFoldDB" id="A0A286AES1"/>
<gene>
    <name evidence="1" type="ORF">SAMN06297358_4121</name>
</gene>
<dbReference type="InterPro" id="IPR010985">
    <property type="entry name" value="Ribbon_hlx_hlx"/>
</dbReference>
<proteinExistence type="predicted"/>
<protein>
    <submittedName>
        <fullName evidence="1">Post-segregation antitoxin CcdA</fullName>
    </submittedName>
</protein>